<feature type="domain" description="CTLH" evidence="1">
    <location>
        <begin position="91"/>
        <end position="148"/>
    </location>
</feature>
<dbReference type="PANTHER" id="PTHR12864">
    <property type="entry name" value="RAN BINDING PROTEIN 9-RELATED"/>
    <property type="match status" value="1"/>
</dbReference>
<organism evidence="2 3">
    <name type="scientific">Pseudozyma flocculosa PF-1</name>
    <dbReference type="NCBI Taxonomy" id="1277687"/>
    <lineage>
        <taxon>Eukaryota</taxon>
        <taxon>Fungi</taxon>
        <taxon>Dikarya</taxon>
        <taxon>Basidiomycota</taxon>
        <taxon>Ustilaginomycotina</taxon>
        <taxon>Ustilaginomycetes</taxon>
        <taxon>Ustilaginales</taxon>
        <taxon>Ustilaginaceae</taxon>
        <taxon>Pseudozyma</taxon>
    </lineage>
</organism>
<evidence type="ECO:0000259" key="1">
    <source>
        <dbReference type="PROSITE" id="PS50897"/>
    </source>
</evidence>
<dbReference type="SMART" id="SM00668">
    <property type="entry name" value="CTLH"/>
    <property type="match status" value="1"/>
</dbReference>
<dbReference type="RefSeq" id="XP_007879374.1">
    <property type="nucleotide sequence ID" value="XM_007881183.1"/>
</dbReference>
<dbReference type="OrthoDB" id="2415936at2759"/>
<proteinExistence type="predicted"/>
<dbReference type="Pfam" id="PF10607">
    <property type="entry name" value="CTLH"/>
    <property type="match status" value="1"/>
</dbReference>
<dbReference type="InterPro" id="IPR024964">
    <property type="entry name" value="CTLH/CRA"/>
</dbReference>
<dbReference type="InterPro" id="IPR050618">
    <property type="entry name" value="Ubq-SigPath_Reg"/>
</dbReference>
<dbReference type="eggNOG" id="KOG2659">
    <property type="taxonomic scope" value="Eukaryota"/>
</dbReference>
<dbReference type="InterPro" id="IPR013144">
    <property type="entry name" value="CRA_dom"/>
</dbReference>
<dbReference type="Proteomes" id="UP000053664">
    <property type="component" value="Unassembled WGS sequence"/>
</dbReference>
<sequence length="286" mass="31485">MPVPRRRLGHTSRLSSSALPFIPSQHRINFANMAKKQLRKSEWERQLNAIPVSKEDLNRLIMDYLVIEGYKDAAESFSVESGLSPLVDLESIENRMVIRGAIHRGDVEEAIGRVNELDPEILDNNPLLFFHLQQQRLIELIRAGSINEALEFASENLAPRGEEHPDLLPELERTMALLAFDITKAGAPAAGSLAAPPHIAELLAPSQRLKTAAELNAAILASQSQGRDPKLPQLIKMLKYGEELLGMEGPGKWEFPKLDLEGPLTVSTATSSYDTSTARRGGAMAV</sequence>
<dbReference type="SMART" id="SM00667">
    <property type="entry name" value="LisH"/>
    <property type="match status" value="1"/>
</dbReference>
<reference evidence="2 3" key="1">
    <citation type="journal article" date="2013" name="Plant Cell">
        <title>The transition from a phytopathogenic smut ancestor to an anamorphic biocontrol agent deciphered by comparative whole-genome analysis.</title>
        <authorList>
            <person name="Lefebvre F."/>
            <person name="Joly D.L."/>
            <person name="Labbe C."/>
            <person name="Teichmann B."/>
            <person name="Linning R."/>
            <person name="Belzile F."/>
            <person name="Bakkeren G."/>
            <person name="Belanger R.R."/>
        </authorList>
    </citation>
    <scope>NUCLEOTIDE SEQUENCE [LARGE SCALE GENOMIC DNA]</scope>
    <source>
        <strain evidence="2 3">PF-1</strain>
    </source>
</reference>
<dbReference type="PROSITE" id="PS50897">
    <property type="entry name" value="CTLH"/>
    <property type="match status" value="1"/>
</dbReference>
<name>A0A061HE14_9BASI</name>
<evidence type="ECO:0000313" key="3">
    <source>
        <dbReference type="Proteomes" id="UP000053664"/>
    </source>
</evidence>
<dbReference type="KEGG" id="pfp:PFL1_03664"/>
<dbReference type="Pfam" id="PF08513">
    <property type="entry name" value="LisH"/>
    <property type="match status" value="1"/>
</dbReference>
<dbReference type="SMART" id="SM00757">
    <property type="entry name" value="CRA"/>
    <property type="match status" value="1"/>
</dbReference>
<dbReference type="PROSITE" id="PS50896">
    <property type="entry name" value="LISH"/>
    <property type="match status" value="1"/>
</dbReference>
<evidence type="ECO:0000313" key="2">
    <source>
        <dbReference type="EMBL" id="EPQ28861.1"/>
    </source>
</evidence>
<dbReference type="HOGENOM" id="CLU_073203_1_1_1"/>
<dbReference type="GeneID" id="19317772"/>
<protein>
    <recommendedName>
        <fullName evidence="1">CTLH domain-containing protein</fullName>
    </recommendedName>
</protein>
<gene>
    <name evidence="2" type="ORF">PFL1_03664</name>
</gene>
<dbReference type="EMBL" id="KE361633">
    <property type="protein sequence ID" value="EPQ28861.1"/>
    <property type="molecule type" value="Genomic_DNA"/>
</dbReference>
<dbReference type="AlphaFoldDB" id="A0A061HE14"/>
<dbReference type="InterPro" id="IPR006595">
    <property type="entry name" value="CTLH_C"/>
</dbReference>
<dbReference type="InterPro" id="IPR006594">
    <property type="entry name" value="LisH"/>
</dbReference>
<accession>A0A061HE14</accession>